<gene>
    <name evidence="2" type="ORF">D9Q98_008552</name>
</gene>
<dbReference type="OrthoDB" id="10443695at2759"/>
<evidence type="ECO:0000313" key="3">
    <source>
        <dbReference type="Proteomes" id="UP001055712"/>
    </source>
</evidence>
<reference evidence="2" key="2">
    <citation type="submission" date="2020-11" db="EMBL/GenBank/DDBJ databases">
        <authorList>
            <person name="Cecchin M."/>
            <person name="Marcolungo L."/>
            <person name="Rossato M."/>
            <person name="Girolomoni L."/>
            <person name="Cosentino E."/>
            <person name="Cuine S."/>
            <person name="Li-Beisson Y."/>
            <person name="Delledonne M."/>
            <person name="Ballottari M."/>
        </authorList>
    </citation>
    <scope>NUCLEOTIDE SEQUENCE</scope>
    <source>
        <strain evidence="2">211/11P</strain>
        <tissue evidence="2">Whole cell</tissue>
    </source>
</reference>
<keyword evidence="3" id="KW-1185">Reference proteome</keyword>
<organism evidence="2 3">
    <name type="scientific">Chlorella vulgaris</name>
    <name type="common">Green alga</name>
    <dbReference type="NCBI Taxonomy" id="3077"/>
    <lineage>
        <taxon>Eukaryota</taxon>
        <taxon>Viridiplantae</taxon>
        <taxon>Chlorophyta</taxon>
        <taxon>core chlorophytes</taxon>
        <taxon>Trebouxiophyceae</taxon>
        <taxon>Chlorellales</taxon>
        <taxon>Chlorellaceae</taxon>
        <taxon>Chlorella clade</taxon>
        <taxon>Chlorella</taxon>
    </lineage>
</organism>
<name>A0A9D4TID8_CHLVU</name>
<evidence type="ECO:0000256" key="1">
    <source>
        <dbReference type="SAM" id="MobiDB-lite"/>
    </source>
</evidence>
<feature type="region of interest" description="Disordered" evidence="1">
    <location>
        <begin position="1"/>
        <end position="71"/>
    </location>
</feature>
<reference evidence="2" key="1">
    <citation type="journal article" date="2019" name="Plant J.">
        <title>Chlorella vulgaris genome assembly and annotation reveals the molecular basis for metabolic acclimation to high light conditions.</title>
        <authorList>
            <person name="Cecchin M."/>
            <person name="Marcolungo L."/>
            <person name="Rossato M."/>
            <person name="Girolomoni L."/>
            <person name="Cosentino E."/>
            <person name="Cuine S."/>
            <person name="Li-Beisson Y."/>
            <person name="Delledonne M."/>
            <person name="Ballottari M."/>
        </authorList>
    </citation>
    <scope>NUCLEOTIDE SEQUENCE</scope>
    <source>
        <strain evidence="2">211/11P</strain>
    </source>
</reference>
<proteinExistence type="predicted"/>
<feature type="compositionally biased region" description="Basic and acidic residues" evidence="1">
    <location>
        <begin position="24"/>
        <end position="55"/>
    </location>
</feature>
<accession>A0A9D4TID8</accession>
<comment type="caution">
    <text evidence="2">The sequence shown here is derived from an EMBL/GenBank/DDBJ whole genome shotgun (WGS) entry which is preliminary data.</text>
</comment>
<protein>
    <submittedName>
        <fullName evidence="2">Uncharacterized protein</fullName>
    </submittedName>
</protein>
<dbReference type="AlphaFoldDB" id="A0A9D4TID8"/>
<dbReference type="EMBL" id="SIDB01000011">
    <property type="protein sequence ID" value="KAI3426175.1"/>
    <property type="molecule type" value="Genomic_DNA"/>
</dbReference>
<evidence type="ECO:0000313" key="2">
    <source>
        <dbReference type="EMBL" id="KAI3426175.1"/>
    </source>
</evidence>
<dbReference type="Proteomes" id="UP001055712">
    <property type="component" value="Unassembled WGS sequence"/>
</dbReference>
<sequence>MDVSGKTGVPGAGSGELRAAQWQVEREGDKALQKELKQGDKEAEAMNAARDKDDPTYDPSNPAEEKVEGEM</sequence>